<keyword evidence="6" id="KW-0238">DNA-binding</keyword>
<evidence type="ECO:0000256" key="1">
    <source>
        <dbReference type="ARBA" id="ARBA00009922"/>
    </source>
</evidence>
<keyword evidence="4 11" id="KW-0347">Helicase</keyword>
<dbReference type="InterPro" id="IPR014016">
    <property type="entry name" value="UvrD-like_ATP-bd"/>
</dbReference>
<dbReference type="EMBL" id="WJBE01000002">
    <property type="protein sequence ID" value="MBC3898542.1"/>
    <property type="molecule type" value="Genomic_DNA"/>
</dbReference>
<dbReference type="SUPFAM" id="SSF52540">
    <property type="entry name" value="P-loop containing nucleoside triphosphate hydrolases"/>
    <property type="match status" value="1"/>
</dbReference>
<evidence type="ECO:0000256" key="7">
    <source>
        <dbReference type="ARBA" id="ARBA00023235"/>
    </source>
</evidence>
<evidence type="ECO:0000313" key="14">
    <source>
        <dbReference type="EMBL" id="MBC3898542.1"/>
    </source>
</evidence>
<comment type="catalytic activity">
    <reaction evidence="8">
        <text>Couples ATP hydrolysis with the unwinding of duplex DNA by translocating in the 3'-5' direction.</text>
        <dbReference type="EC" id="5.6.2.4"/>
    </reaction>
</comment>
<keyword evidence="15" id="KW-1185">Reference proteome</keyword>
<dbReference type="Pfam" id="PF00580">
    <property type="entry name" value="UvrD-helicase"/>
    <property type="match status" value="1"/>
</dbReference>
<reference evidence="14 15" key="1">
    <citation type="journal article" date="2020" name="mSystems">
        <title>Defining Genomic and Predicted Metabolic Features of the Acetobacterium Genus.</title>
        <authorList>
            <person name="Ross D.E."/>
            <person name="Marshall C.W."/>
            <person name="Gulliver D."/>
            <person name="May H.D."/>
            <person name="Norman R.S."/>
        </authorList>
    </citation>
    <scope>NUCLEOTIDE SEQUENCE [LARGE SCALE GENOMIC DNA]</scope>
    <source>
        <strain evidence="14 15">DSM 4132</strain>
    </source>
</reference>
<keyword evidence="3 11" id="KW-0378">Hydrolase</keyword>
<dbReference type="Gene3D" id="3.40.50.300">
    <property type="entry name" value="P-loop containing nucleotide triphosphate hydrolases"/>
    <property type="match status" value="2"/>
</dbReference>
<gene>
    <name evidence="14" type="ORF">GH811_02790</name>
</gene>
<keyword evidence="7" id="KW-0413">Isomerase</keyword>
<feature type="domain" description="UvrD-like helicase ATP-binding" evidence="12">
    <location>
        <begin position="13"/>
        <end position="289"/>
    </location>
</feature>
<feature type="domain" description="UvrD-like helicase C-terminal" evidence="13">
    <location>
        <begin position="290"/>
        <end position="554"/>
    </location>
</feature>
<evidence type="ECO:0000256" key="2">
    <source>
        <dbReference type="ARBA" id="ARBA00022741"/>
    </source>
</evidence>
<feature type="binding site" evidence="11">
    <location>
        <begin position="34"/>
        <end position="41"/>
    </location>
    <ligand>
        <name>ATP</name>
        <dbReference type="ChEBI" id="CHEBI:30616"/>
    </ligand>
</feature>
<dbReference type="CDD" id="cd17932">
    <property type="entry name" value="DEXQc_UvrD"/>
    <property type="match status" value="1"/>
</dbReference>
<dbReference type="RefSeq" id="WP_186893201.1">
    <property type="nucleotide sequence ID" value="NZ_WJBE01000002.1"/>
</dbReference>
<keyword evidence="5 11" id="KW-0067">ATP-binding</keyword>
<dbReference type="InterPro" id="IPR013986">
    <property type="entry name" value="DExx_box_DNA_helicase_dom_sf"/>
</dbReference>
<dbReference type="Pfam" id="PF13361">
    <property type="entry name" value="UvrD_C"/>
    <property type="match status" value="2"/>
</dbReference>
<dbReference type="EC" id="5.6.2.4" evidence="9"/>
<evidence type="ECO:0000259" key="12">
    <source>
        <dbReference type="PROSITE" id="PS51198"/>
    </source>
</evidence>
<dbReference type="Gene3D" id="1.10.486.10">
    <property type="entry name" value="PCRA, domain 4"/>
    <property type="match status" value="1"/>
</dbReference>
<dbReference type="PROSITE" id="PS51198">
    <property type="entry name" value="UVRD_HELICASE_ATP_BIND"/>
    <property type="match status" value="1"/>
</dbReference>
<evidence type="ECO:0000256" key="10">
    <source>
        <dbReference type="ARBA" id="ARBA00048988"/>
    </source>
</evidence>
<name>A0ABR6YTM1_9FIRM</name>
<dbReference type="InterPro" id="IPR027417">
    <property type="entry name" value="P-loop_NTPase"/>
</dbReference>
<proteinExistence type="inferred from homology"/>
<evidence type="ECO:0000256" key="4">
    <source>
        <dbReference type="ARBA" id="ARBA00022806"/>
    </source>
</evidence>
<dbReference type="PROSITE" id="PS51217">
    <property type="entry name" value="UVRD_HELICASE_CTER"/>
    <property type="match status" value="1"/>
</dbReference>
<evidence type="ECO:0000256" key="5">
    <source>
        <dbReference type="ARBA" id="ARBA00022840"/>
    </source>
</evidence>
<evidence type="ECO:0000259" key="13">
    <source>
        <dbReference type="PROSITE" id="PS51217"/>
    </source>
</evidence>
<accession>A0ABR6YTM1</accession>
<keyword evidence="2 11" id="KW-0547">Nucleotide-binding</keyword>
<comment type="similarity">
    <text evidence="1">Belongs to the helicase family. UvrD subfamily.</text>
</comment>
<evidence type="ECO:0000313" key="15">
    <source>
        <dbReference type="Proteomes" id="UP000622405"/>
    </source>
</evidence>
<evidence type="ECO:0000256" key="8">
    <source>
        <dbReference type="ARBA" id="ARBA00034617"/>
    </source>
</evidence>
<dbReference type="PANTHER" id="PTHR11070:SF2">
    <property type="entry name" value="ATP-DEPENDENT DNA HELICASE SRS2"/>
    <property type="match status" value="1"/>
</dbReference>
<sequence>MKNFETFKQSYQIKLNPQQEQAMVRTRGQSLLLAVPGSGKTTVIICRIAYLLRVEHIDPGAILTLTFSRMGARDLKARYSKMFGESQAETLHFSTIHSFALGVIRYYERSYRRRAHTVLANTTPVIRELYRQLFQEHPGEIELAEICQRIGFCKNMMLTEAEIKLLPSLEVDFLQIYEAYENHKLKEQLMDFDDILKYAWGLLKKYPEMLAFFQNKYPYIHLDEAQDTSKIQFKIIELLTGETGNLFMVGDEDQSIYGFRGAFPESLLTFKETWPQGEVLLMETNYRSTRQIVDKANAFIKLNHERYQKEMVVPDSNAFTGVPIAREWVESSEAQYQLIIAAIRREGKEIAVLYRNNESAIPLVDLLDEAGIAYHIKEHNPQFFGHFLIKDIRLFHQFADNPGDLDLFTQVYYKMDAAISRDTIKQLGQQMKSGENAFDALIRISGERAWQVKRLKDLKAGFKKLKTAPPQKGIGMILDDLGYRSYLNFRISSGQSEENIEQKLAVLKILGGRVPSFSAFFDKLEMLAEKLQEPQTKKAKIPRVTLSTLHSSKGLEFEKVFIIDATEGQIPNVANAAEDAKAYAEEVRLFYVGATRAKQELIFLCVKHRDKDIKPSPFISYLIDGLPRKKTQVEKPGLRHRESFGRQQGKWQDYHASVASSATVDLQAYQQGRVVIHQRFGAGTILTRNGDIACIFFETAGEKKMNLAVCVDNGVIK</sequence>
<organism evidence="14 15">
    <name type="scientific">Acetobacterium malicum</name>
    <dbReference type="NCBI Taxonomy" id="52692"/>
    <lineage>
        <taxon>Bacteria</taxon>
        <taxon>Bacillati</taxon>
        <taxon>Bacillota</taxon>
        <taxon>Clostridia</taxon>
        <taxon>Eubacteriales</taxon>
        <taxon>Eubacteriaceae</taxon>
        <taxon>Acetobacterium</taxon>
    </lineage>
</organism>
<dbReference type="Gene3D" id="1.10.10.160">
    <property type="match status" value="1"/>
</dbReference>
<evidence type="ECO:0000256" key="11">
    <source>
        <dbReference type="PROSITE-ProRule" id="PRU00560"/>
    </source>
</evidence>
<protein>
    <recommendedName>
        <fullName evidence="9">DNA 3'-5' helicase</fullName>
        <ecNumber evidence="9">5.6.2.4</ecNumber>
    </recommendedName>
</protein>
<comment type="caution">
    <text evidence="14">The sequence shown here is derived from an EMBL/GenBank/DDBJ whole genome shotgun (WGS) entry which is preliminary data.</text>
</comment>
<evidence type="ECO:0000256" key="9">
    <source>
        <dbReference type="ARBA" id="ARBA00034808"/>
    </source>
</evidence>
<dbReference type="InterPro" id="IPR014017">
    <property type="entry name" value="DNA_helicase_UvrD-like_C"/>
</dbReference>
<comment type="catalytic activity">
    <reaction evidence="10">
        <text>ATP + H2O = ADP + phosphate + H(+)</text>
        <dbReference type="Rhea" id="RHEA:13065"/>
        <dbReference type="ChEBI" id="CHEBI:15377"/>
        <dbReference type="ChEBI" id="CHEBI:15378"/>
        <dbReference type="ChEBI" id="CHEBI:30616"/>
        <dbReference type="ChEBI" id="CHEBI:43474"/>
        <dbReference type="ChEBI" id="CHEBI:456216"/>
        <dbReference type="EC" id="5.6.2.4"/>
    </reaction>
</comment>
<dbReference type="InterPro" id="IPR000212">
    <property type="entry name" value="DNA_helicase_UvrD/REP"/>
</dbReference>
<dbReference type="Proteomes" id="UP000622405">
    <property type="component" value="Unassembled WGS sequence"/>
</dbReference>
<evidence type="ECO:0000256" key="3">
    <source>
        <dbReference type="ARBA" id="ARBA00022801"/>
    </source>
</evidence>
<dbReference type="PANTHER" id="PTHR11070">
    <property type="entry name" value="UVRD / RECB / PCRA DNA HELICASE FAMILY MEMBER"/>
    <property type="match status" value="1"/>
</dbReference>
<evidence type="ECO:0000256" key="6">
    <source>
        <dbReference type="ARBA" id="ARBA00023125"/>
    </source>
</evidence>